<dbReference type="RefSeq" id="WP_179029967.1">
    <property type="nucleotide sequence ID" value="NZ_JABUHS010000040.1"/>
</dbReference>
<gene>
    <name evidence="1" type="ORF">HT123_06375</name>
</gene>
<name>A0A7Y8RL14_9PSED</name>
<sequence>MTWSIEQIDSYIEALMANAEQLISESRLLLDGNAYARSFSLAHFAREELAKVGMLEAAGTKLIAGQKVDFRKLSKRLTDHKEKLRSEFTETMIIAAGAGITELAEDIAKFGSHLVNYRNDNKNSSLYVGIIDGVVSRPHALFSKEKAERTLKLAEFSLKDHRVVREALGPYAQRDPISIPEVNSATMDLSSIDIAALGRLKMQLLSDAASRSKIAEKSEDAPD</sequence>
<evidence type="ECO:0000313" key="2">
    <source>
        <dbReference type="Proteomes" id="UP000543908"/>
    </source>
</evidence>
<proteinExistence type="predicted"/>
<comment type="caution">
    <text evidence="1">The sequence shown here is derived from an EMBL/GenBank/DDBJ whole genome shotgun (WGS) entry which is preliminary data.</text>
</comment>
<dbReference type="EMBL" id="JABUHS010000040">
    <property type="protein sequence ID" value="NWN60836.1"/>
    <property type="molecule type" value="Genomic_DNA"/>
</dbReference>
<dbReference type="Pfam" id="PF18728">
    <property type="entry name" value="HEPN_AbiV"/>
    <property type="match status" value="1"/>
</dbReference>
<organism evidence="1 2">
    <name type="scientific">Pseudomonas allii</name>
    <dbReference type="NCBI Taxonomy" id="2740531"/>
    <lineage>
        <taxon>Bacteria</taxon>
        <taxon>Pseudomonadati</taxon>
        <taxon>Pseudomonadota</taxon>
        <taxon>Gammaproteobacteria</taxon>
        <taxon>Pseudomonadales</taxon>
        <taxon>Pseudomonadaceae</taxon>
        <taxon>Pseudomonas</taxon>
    </lineage>
</organism>
<dbReference type="AlphaFoldDB" id="A0A7Y8RL14"/>
<dbReference type="NCBIfam" id="TIGR04498">
    <property type="entry name" value="AbiV_defense"/>
    <property type="match status" value="1"/>
</dbReference>
<dbReference type="InterPro" id="IPR030987">
    <property type="entry name" value="AbiV"/>
</dbReference>
<dbReference type="Proteomes" id="UP000543908">
    <property type="component" value="Unassembled WGS sequence"/>
</dbReference>
<reference evidence="1 2" key="1">
    <citation type="submission" date="2020-05" db="EMBL/GenBank/DDBJ databases">
        <title>Onion-isolated Pseudomonas sp.</title>
        <authorList>
            <person name="Fujikawa T."/>
            <person name="Sawada H."/>
        </authorList>
    </citation>
    <scope>NUCLEOTIDE SEQUENCE [LARGE SCALE GENOMIC DNA]</scope>
    <source>
        <strain evidence="1 2">MAFF 301512</strain>
    </source>
</reference>
<accession>A0A7Y8RL14</accession>
<protein>
    <submittedName>
        <fullName evidence="1">AbiV family abortive infection protein</fullName>
    </submittedName>
</protein>
<evidence type="ECO:0000313" key="1">
    <source>
        <dbReference type="EMBL" id="NWN60836.1"/>
    </source>
</evidence>